<feature type="domain" description="Bacterial Ig-like" evidence="2">
    <location>
        <begin position="761"/>
        <end position="833"/>
    </location>
</feature>
<dbReference type="Gene3D" id="2.60.60.40">
    <property type="match status" value="3"/>
</dbReference>
<dbReference type="Proteomes" id="UP001524547">
    <property type="component" value="Unassembled WGS sequence"/>
</dbReference>
<proteinExistence type="predicted"/>
<dbReference type="Gene3D" id="2.60.40.10">
    <property type="entry name" value="Immunoglobulins"/>
    <property type="match status" value="2"/>
</dbReference>
<feature type="domain" description="Carbohydrate binding module xylan-binding" evidence="1">
    <location>
        <begin position="554"/>
        <end position="634"/>
    </location>
</feature>
<comment type="caution">
    <text evidence="3">The sequence shown here is derived from an EMBL/GenBank/DDBJ whole genome shotgun (WGS) entry which is preliminary data.</text>
</comment>
<dbReference type="InterPro" id="IPR031768">
    <property type="entry name" value="CBM60_xylan-bd"/>
</dbReference>
<dbReference type="InterPro" id="IPR013783">
    <property type="entry name" value="Ig-like_fold"/>
</dbReference>
<dbReference type="Gene3D" id="3.30.420.430">
    <property type="match status" value="1"/>
</dbReference>
<keyword evidence="4" id="KW-1185">Reference proteome</keyword>
<evidence type="ECO:0000313" key="3">
    <source>
        <dbReference type="EMBL" id="MCQ8240124.1"/>
    </source>
</evidence>
<dbReference type="EMBL" id="JAMZEJ010000003">
    <property type="protein sequence ID" value="MCQ8240124.1"/>
    <property type="molecule type" value="Genomic_DNA"/>
</dbReference>
<evidence type="ECO:0000259" key="2">
    <source>
        <dbReference type="Pfam" id="PF19077"/>
    </source>
</evidence>
<protein>
    <submittedName>
        <fullName evidence="3">Ig-like domain-containing protein</fullName>
    </submittedName>
</protein>
<name>A0ABT1VUW4_9PROT</name>
<reference evidence="3 4" key="1">
    <citation type="submission" date="2022-06" db="EMBL/GenBank/DDBJ databases">
        <title>Rhizosaccharibacter gen. nov. sp. nov. KSS12, endophytic bacteria isolated from sugarcane.</title>
        <authorList>
            <person name="Pitiwittayakul N."/>
        </authorList>
    </citation>
    <scope>NUCLEOTIDE SEQUENCE [LARGE SCALE GENOMIC DNA]</scope>
    <source>
        <strain evidence="3 4">KSS12</strain>
    </source>
</reference>
<feature type="domain" description="Bacterial Ig-like" evidence="2">
    <location>
        <begin position="667"/>
        <end position="748"/>
    </location>
</feature>
<evidence type="ECO:0000313" key="4">
    <source>
        <dbReference type="Proteomes" id="UP001524547"/>
    </source>
</evidence>
<feature type="domain" description="Carbohydrate binding module xylan-binding" evidence="1">
    <location>
        <begin position="1070"/>
        <end position="1161"/>
    </location>
</feature>
<dbReference type="Pfam" id="PF19077">
    <property type="entry name" value="Big_13"/>
    <property type="match status" value="3"/>
</dbReference>
<dbReference type="InterPro" id="IPR044016">
    <property type="entry name" value="Big_13"/>
</dbReference>
<gene>
    <name evidence="3" type="ORF">NFI88_04625</name>
</gene>
<accession>A0ABT1VUW4</accession>
<sequence length="1408" mass="143071">MSSTSIKIFLGGVTDLTDLIDPLTAATLVTAGDIGLYGHVNGIFSLYQSGVMGAVTTLMKPYGSGVSETGADPGFASATVTLANNTAQSQRLFVGAILQAANGSLFQVVSNVNAAPSGYDLASGRYYYQFAANSSFTVPVEATQLGAATNIAANSLTGFASASPFTILGSSAATGGQAWTSTQQNGLVETSMRADGSYTTYNGFLSSTPGNYTTIYTSAGYAPAETNVNVVSNYSWTDNDLAAWKGYVDNARAQGIMNVAPIWSDNNYNADLSIPFAISPWYANVRAAALYGGGLSFDLPPSYAFARAASYLRNIEQQIIWANQNGLRTSVIVSPSSAAIDANGYDNSFMADTKKLVSILQAAGAMPSQFIVENYRSSGDGNTFTPHDGNSLTDVAAYLGGLALTSTNSENGLETAGATRPADMIVTGAEPTLKVSNAATPFANATVFASNPGATLTSTVHLSSVAGGTLSGPTGSFSSNGDTATFTGTAAQITAGLDALKFKPVSGYSGTITATIQTMDATGTITSTTLLDVETAKPSAPVFLMNQDTLVLGISEDAWSQDAQFTVSVNGKQIGGVYTTTALHSIGQNQDFVLTGQFGPAPTVAVTFLNDIYGGTPATDTNLYLNAVTIDGQKTVLGLEQASAGTLSRTFAGAPTLINQTPAGAFITNTGTPRVAGTGQVGAVMFVSAVDASGKSTTLGITTVDQNGLWGVTSAAPLADGRYTLLAIQADGLGALSPVSSQTLVIDTHVPAAPTVSTPQLSQTLTPTITGTAEAGATVIVTAAFGGNSIPLGSAIADGNGLWSLTTTSPLAEGSYQVSATQTDQAGTVSARSGQQGMLVDAHIPNAPAIMMAADVISLNVSADWFSEAAKFTVTVDGQQLAGTYGVTALHSLGQSQTFDFVGNFGTGPHTVAVNFLNDVYAGTPATDTNLYVNSITADGSTVVIQNEQPSIGSVSYQTLGGYRQILSTGTGSAVTDISQPTLLGTADPGNLVTVYAQVGGIVQVLGTTTATATGSWSLTAPISVPDGTYRIQATQTDAIGGTSAAGAWQNATINTQVQPAPALAVGLDTLTLNMSADWWLVGAQFTVTVDGQQIGGTNTVTAKHDAGASDVFTINGHFAAGQHQVAITFLNDVYAGTPATDTNLWVNSISLNGSTVTENAELKSVGTQQFAIGGGGRGAATPDSGTTVVAPGLTEFTGTASAGASVAIYGSNNAGNILIGNATTDSSGHWDTWSSTPLQAGSYQISAIQTNGAGLSSAPSTAKTLVVAPNAPDNAAIPTVFDGGSMTFLADNSVINIVAGGQLQELGHNNRLMLPGSGSVSIAGDLMNNNDVLDLRNTLSAVGWNGDMSRIGGYETIGTSANGQDMVVSFHDTAGHAGLQMTLVGQGGIAASAAANPAMLLQHVILS</sequence>
<dbReference type="RefSeq" id="WP_422918874.1">
    <property type="nucleotide sequence ID" value="NZ_JAMZEJ010000003.1"/>
</dbReference>
<evidence type="ECO:0000259" key="1">
    <source>
        <dbReference type="Pfam" id="PF16841"/>
    </source>
</evidence>
<feature type="domain" description="Carbohydrate binding module xylan-binding" evidence="1">
    <location>
        <begin position="857"/>
        <end position="943"/>
    </location>
</feature>
<organism evidence="3 4">
    <name type="scientific">Rhizosaccharibacter radicis</name>
    <dbReference type="NCBI Taxonomy" id="2782605"/>
    <lineage>
        <taxon>Bacteria</taxon>
        <taxon>Pseudomonadati</taxon>
        <taxon>Pseudomonadota</taxon>
        <taxon>Alphaproteobacteria</taxon>
        <taxon>Acetobacterales</taxon>
        <taxon>Acetobacteraceae</taxon>
        <taxon>Rhizosaccharibacter</taxon>
    </lineage>
</organism>
<feature type="domain" description="Bacterial Ig-like" evidence="2">
    <location>
        <begin position="974"/>
        <end position="1047"/>
    </location>
</feature>
<dbReference type="Pfam" id="PF16841">
    <property type="entry name" value="CBM60"/>
    <property type="match status" value="3"/>
</dbReference>